<dbReference type="PANTHER" id="PTHR11559">
    <property type="entry name" value="CARBOXYLESTERASE"/>
    <property type="match status" value="1"/>
</dbReference>
<dbReference type="PROSITE" id="PS00941">
    <property type="entry name" value="CARBOXYLESTERASE_B_2"/>
    <property type="match status" value="1"/>
</dbReference>
<protein>
    <submittedName>
        <fullName evidence="4">Alpha/beta-hydrolase</fullName>
    </submittedName>
</protein>
<dbReference type="InterPro" id="IPR019819">
    <property type="entry name" value="Carboxylesterase_B_CS"/>
</dbReference>
<proteinExistence type="inferred from homology"/>
<keyword evidence="2" id="KW-0732">Signal</keyword>
<name>A0A166EY75_9AGAM</name>
<evidence type="ECO:0000259" key="3">
    <source>
        <dbReference type="Pfam" id="PF00135"/>
    </source>
</evidence>
<feature type="domain" description="Carboxylesterase type B" evidence="3">
    <location>
        <begin position="31"/>
        <end position="212"/>
    </location>
</feature>
<evidence type="ECO:0000256" key="2">
    <source>
        <dbReference type="SAM" id="SignalP"/>
    </source>
</evidence>
<dbReference type="Proteomes" id="UP000076532">
    <property type="component" value="Unassembled WGS sequence"/>
</dbReference>
<accession>A0A166EY75</accession>
<dbReference type="Gene3D" id="3.40.50.1820">
    <property type="entry name" value="alpha/beta hydrolase"/>
    <property type="match status" value="1"/>
</dbReference>
<dbReference type="InterPro" id="IPR002018">
    <property type="entry name" value="CarbesteraseB"/>
</dbReference>
<keyword evidence="5" id="KW-1185">Reference proteome</keyword>
<dbReference type="EMBL" id="KV417595">
    <property type="protein sequence ID" value="KZP16238.1"/>
    <property type="molecule type" value="Genomic_DNA"/>
</dbReference>
<dbReference type="InterPro" id="IPR029058">
    <property type="entry name" value="AB_hydrolase_fold"/>
</dbReference>
<comment type="similarity">
    <text evidence="1">Belongs to the 'GDXG' lipolytic enzyme family.</text>
</comment>
<dbReference type="AlphaFoldDB" id="A0A166EY75"/>
<dbReference type="OrthoDB" id="408631at2759"/>
<dbReference type="InterPro" id="IPR050309">
    <property type="entry name" value="Type-B_Carboxylest/Lipase"/>
</dbReference>
<dbReference type="STRING" id="436010.A0A166EY75"/>
<organism evidence="4 5">
    <name type="scientific">Athelia psychrophila</name>
    <dbReference type="NCBI Taxonomy" id="1759441"/>
    <lineage>
        <taxon>Eukaryota</taxon>
        <taxon>Fungi</taxon>
        <taxon>Dikarya</taxon>
        <taxon>Basidiomycota</taxon>
        <taxon>Agaricomycotina</taxon>
        <taxon>Agaricomycetes</taxon>
        <taxon>Agaricomycetidae</taxon>
        <taxon>Atheliales</taxon>
        <taxon>Atheliaceae</taxon>
        <taxon>Athelia</taxon>
    </lineage>
</organism>
<sequence>MHSHSLLLIAGLALQALALPSTAVRDAATAPIVTLDYATYQGSTDTANEITSFLGIRYSAPPTGSARFQAPQKPATVTGVQDATALPPQCYQAGTGTAPTNPLLPLSTKREADVATSEDCLFLDVIVPNFGSASGMPVVVWIHGGGYVAGSASAQPQTDLTVDSGNQAIVVLIQYRLGVFGFLSGPEVKASGALNAGLLDQTLALKWVQSYVGYSAFSISFVSDPLFLPRYRAKFGGDPAKVTIWGESGAGSVLQHIVANGGQTNPPLFRAAMTSSTFLPSQYPGDAVIPATIYNEVASGAGCANAANTFTCLVAVDAGTLGALGDTIVTDSFFGTFAFVPVVDGTFIVERPTQTLQKGNHNGDLLFSVTNTFEGSIFVDTNPAVTDIATYAQNLFPLLTPAQATAVATEYAQYSSTLPTVEDQAIAIMGEAIFICPTYYLLQTFDGTSYKGEFAIAPGSHAEDIAYYFFSDGPSYDNAAFIASFSSAFLDIAISLDVNNHTNPASITPPWYPWNTVSGGTEMLFSQTTAGAPDIRGVDTDAGLVARCAFWESISENTAQ</sequence>
<evidence type="ECO:0000256" key="1">
    <source>
        <dbReference type="ARBA" id="ARBA00010515"/>
    </source>
</evidence>
<reference evidence="4 5" key="1">
    <citation type="journal article" date="2016" name="Mol. Biol. Evol.">
        <title>Comparative Genomics of Early-Diverging Mushroom-Forming Fungi Provides Insights into the Origins of Lignocellulose Decay Capabilities.</title>
        <authorList>
            <person name="Nagy L.G."/>
            <person name="Riley R."/>
            <person name="Tritt A."/>
            <person name="Adam C."/>
            <person name="Daum C."/>
            <person name="Floudas D."/>
            <person name="Sun H."/>
            <person name="Yadav J.S."/>
            <person name="Pangilinan J."/>
            <person name="Larsson K.H."/>
            <person name="Matsuura K."/>
            <person name="Barry K."/>
            <person name="Labutti K."/>
            <person name="Kuo R."/>
            <person name="Ohm R.A."/>
            <person name="Bhattacharya S.S."/>
            <person name="Shirouzu T."/>
            <person name="Yoshinaga Y."/>
            <person name="Martin F.M."/>
            <person name="Grigoriev I.V."/>
            <person name="Hibbett D.S."/>
        </authorList>
    </citation>
    <scope>NUCLEOTIDE SEQUENCE [LARGE SCALE GENOMIC DNA]</scope>
    <source>
        <strain evidence="4 5">CBS 109695</strain>
    </source>
</reference>
<dbReference type="SUPFAM" id="SSF53474">
    <property type="entry name" value="alpha/beta-Hydrolases"/>
    <property type="match status" value="1"/>
</dbReference>
<dbReference type="GO" id="GO:0016787">
    <property type="term" value="F:hydrolase activity"/>
    <property type="evidence" value="ECO:0007669"/>
    <property type="project" value="InterPro"/>
</dbReference>
<feature type="chain" id="PRO_5007873026" evidence="2">
    <location>
        <begin position="19"/>
        <end position="560"/>
    </location>
</feature>
<dbReference type="ESTHER" id="9homo-a0a166ey75">
    <property type="family name" value="Fungal_carboxylesterase_lipase"/>
</dbReference>
<dbReference type="Pfam" id="PF00135">
    <property type="entry name" value="COesterase"/>
    <property type="match status" value="2"/>
</dbReference>
<evidence type="ECO:0000313" key="5">
    <source>
        <dbReference type="Proteomes" id="UP000076532"/>
    </source>
</evidence>
<feature type="signal peptide" evidence="2">
    <location>
        <begin position="1"/>
        <end position="18"/>
    </location>
</feature>
<feature type="domain" description="Carboxylesterase type B" evidence="3">
    <location>
        <begin position="233"/>
        <end position="445"/>
    </location>
</feature>
<gene>
    <name evidence="4" type="ORF">FIBSPDRAFT_1047614</name>
</gene>
<dbReference type="PROSITE" id="PS01173">
    <property type="entry name" value="LIPASE_GDXG_HIS"/>
    <property type="match status" value="1"/>
</dbReference>
<dbReference type="InterPro" id="IPR002168">
    <property type="entry name" value="Lipase_GDXG_HIS_AS"/>
</dbReference>
<evidence type="ECO:0000313" key="4">
    <source>
        <dbReference type="EMBL" id="KZP16238.1"/>
    </source>
</evidence>